<comment type="caution">
    <text evidence="2">The sequence shown here is derived from an EMBL/GenBank/DDBJ whole genome shotgun (WGS) entry which is preliminary data.</text>
</comment>
<dbReference type="RefSeq" id="WP_150969295.1">
    <property type="nucleotide sequence ID" value="NZ_VZDO01000005.1"/>
</dbReference>
<dbReference type="Proteomes" id="UP000432089">
    <property type="component" value="Unassembled WGS sequence"/>
</dbReference>
<dbReference type="EMBL" id="VZDO01000005">
    <property type="protein sequence ID" value="KAB0680222.1"/>
    <property type="molecule type" value="Genomic_DNA"/>
</dbReference>
<organism evidence="2 3">
    <name type="scientific">Plantimonas leprariae</name>
    <dbReference type="NCBI Taxonomy" id="2615207"/>
    <lineage>
        <taxon>Bacteria</taxon>
        <taxon>Pseudomonadati</taxon>
        <taxon>Pseudomonadota</taxon>
        <taxon>Alphaproteobacteria</taxon>
        <taxon>Hyphomicrobiales</taxon>
        <taxon>Aurantimonadaceae</taxon>
        <taxon>Plantimonas</taxon>
    </lineage>
</organism>
<evidence type="ECO:0000256" key="1">
    <source>
        <dbReference type="SAM" id="MobiDB-lite"/>
    </source>
</evidence>
<feature type="region of interest" description="Disordered" evidence="1">
    <location>
        <begin position="51"/>
        <end position="103"/>
    </location>
</feature>
<dbReference type="AlphaFoldDB" id="A0A7V7PQ64"/>
<accession>A0A7V7PQ64</accession>
<evidence type="ECO:0000313" key="2">
    <source>
        <dbReference type="EMBL" id="KAB0680222.1"/>
    </source>
</evidence>
<evidence type="ECO:0000313" key="3">
    <source>
        <dbReference type="Proteomes" id="UP000432089"/>
    </source>
</evidence>
<keyword evidence="3" id="KW-1185">Reference proteome</keyword>
<dbReference type="InterPro" id="IPR045510">
    <property type="entry name" value="DUF6481"/>
</dbReference>
<sequence>MKTPKDTDFNERKKAALDAKKALLEKFKAKPDENDPAVQARLAERAARAEAKRVREEAKRAEAERIRQEEDARKAAEAERKRLEEEEARRIEEERQAQLAKDPIARMIAEQAALMGARKRGGRR</sequence>
<name>A0A7V7PQ64_9HYPH</name>
<gene>
    <name evidence="2" type="ORF">F6X38_08540</name>
</gene>
<reference evidence="2 3" key="1">
    <citation type="submission" date="2019-09" db="EMBL/GenBank/DDBJ databases">
        <title>YIM 132180 draft genome.</title>
        <authorList>
            <person name="Zhang K."/>
        </authorList>
    </citation>
    <scope>NUCLEOTIDE SEQUENCE [LARGE SCALE GENOMIC DNA]</scope>
    <source>
        <strain evidence="2 3">YIM 132180</strain>
    </source>
</reference>
<dbReference type="Pfam" id="PF20089">
    <property type="entry name" value="DUF6481"/>
    <property type="match status" value="1"/>
</dbReference>
<proteinExistence type="predicted"/>
<feature type="compositionally biased region" description="Basic and acidic residues" evidence="1">
    <location>
        <begin position="51"/>
        <end position="96"/>
    </location>
</feature>
<protein>
    <submittedName>
        <fullName evidence="2">Uncharacterized protein</fullName>
    </submittedName>
</protein>